<dbReference type="EC" id="1.8.4.11" evidence="2"/>
<feature type="compositionally biased region" description="Basic and acidic residues" evidence="1">
    <location>
        <begin position="34"/>
        <end position="47"/>
    </location>
</feature>
<feature type="non-terminal residue" evidence="2">
    <location>
        <position position="1"/>
    </location>
</feature>
<accession>A0A6J4MHT7</accession>
<evidence type="ECO:0000313" key="2">
    <source>
        <dbReference type="EMBL" id="CAA9359647.1"/>
    </source>
</evidence>
<feature type="non-terminal residue" evidence="2">
    <location>
        <position position="136"/>
    </location>
</feature>
<feature type="compositionally biased region" description="Basic residues" evidence="1">
    <location>
        <begin position="13"/>
        <end position="24"/>
    </location>
</feature>
<proteinExistence type="predicted"/>
<evidence type="ECO:0000256" key="1">
    <source>
        <dbReference type="SAM" id="MobiDB-lite"/>
    </source>
</evidence>
<name>A0A6J4MHT7_9ACTN</name>
<dbReference type="AlphaFoldDB" id="A0A6J4MHT7"/>
<dbReference type="EMBL" id="CADCUJ010000090">
    <property type="protein sequence ID" value="CAA9359647.1"/>
    <property type="molecule type" value="Genomic_DNA"/>
</dbReference>
<dbReference type="GO" id="GO:0008113">
    <property type="term" value="F:peptide-methionine (S)-S-oxide reductase activity"/>
    <property type="evidence" value="ECO:0007669"/>
    <property type="project" value="UniProtKB-EC"/>
</dbReference>
<gene>
    <name evidence="2" type="ORF">AVDCRST_MAG72-2044</name>
</gene>
<feature type="region of interest" description="Disordered" evidence="1">
    <location>
        <begin position="1"/>
        <end position="99"/>
    </location>
</feature>
<keyword evidence="2" id="KW-0560">Oxidoreductase</keyword>
<sequence length="136" mass="14667">QHTEPLVRGGLLRAHRTHRGRAGRLRPEQGVLRRPGEGVLRDPRPDPGHAPGQRPGHPVPFGDLHAVRGPGDGRQGADRGVRAGADPAWVRPGHHRGQARADVLLRRGRPPAVPREEPVRLPVSLGDRRALPCGGV</sequence>
<reference evidence="2" key="1">
    <citation type="submission" date="2020-02" db="EMBL/GenBank/DDBJ databases">
        <authorList>
            <person name="Meier V. D."/>
        </authorList>
    </citation>
    <scope>NUCLEOTIDE SEQUENCE</scope>
    <source>
        <strain evidence="2">AVDCRST_MAG72</strain>
    </source>
</reference>
<organism evidence="2">
    <name type="scientific">uncultured Nocardioidaceae bacterium</name>
    <dbReference type="NCBI Taxonomy" id="253824"/>
    <lineage>
        <taxon>Bacteria</taxon>
        <taxon>Bacillati</taxon>
        <taxon>Actinomycetota</taxon>
        <taxon>Actinomycetes</taxon>
        <taxon>Propionibacteriales</taxon>
        <taxon>Nocardioidaceae</taxon>
        <taxon>environmental samples</taxon>
    </lineage>
</organism>
<protein>
    <submittedName>
        <fullName evidence="2">Peptide-methionine (S)-S-oxide reductase MsrA</fullName>
        <ecNumber evidence="2">1.8.4.11</ecNumber>
    </submittedName>
</protein>